<dbReference type="Pfam" id="PF04166">
    <property type="entry name" value="PdxA"/>
    <property type="match status" value="1"/>
</dbReference>
<accession>A0A9W6MRD0</accession>
<reference evidence="8" key="1">
    <citation type="journal article" date="2014" name="Int. J. Syst. Evol. Microbiol.">
        <title>Complete genome sequence of Corynebacterium casei LMG S-19264T (=DSM 44701T), isolated from a smear-ripened cheese.</title>
        <authorList>
            <consortium name="US DOE Joint Genome Institute (JGI-PGF)"/>
            <person name="Walter F."/>
            <person name="Albersmeier A."/>
            <person name="Kalinowski J."/>
            <person name="Ruckert C."/>
        </authorList>
    </citation>
    <scope>NUCLEOTIDE SEQUENCE</scope>
    <source>
        <strain evidence="8">VKM B-1606</strain>
    </source>
</reference>
<dbReference type="GO" id="GO:0008615">
    <property type="term" value="P:pyridoxine biosynthetic process"/>
    <property type="evidence" value="ECO:0007669"/>
    <property type="project" value="UniProtKB-UniRule"/>
</dbReference>
<dbReference type="NCBIfam" id="TIGR00557">
    <property type="entry name" value="pdxA"/>
    <property type="match status" value="1"/>
</dbReference>
<feature type="binding site" evidence="7">
    <location>
        <position position="220"/>
    </location>
    <ligand>
        <name>a divalent metal cation</name>
        <dbReference type="ChEBI" id="CHEBI:60240"/>
        <note>ligand shared between dimeric partners</note>
    </ligand>
</feature>
<dbReference type="HAMAP" id="MF_00536">
    <property type="entry name" value="PdxA"/>
    <property type="match status" value="1"/>
</dbReference>
<dbReference type="GO" id="GO:0051287">
    <property type="term" value="F:NAD binding"/>
    <property type="evidence" value="ECO:0007669"/>
    <property type="project" value="InterPro"/>
</dbReference>
<feature type="binding site" evidence="7">
    <location>
        <position position="175"/>
    </location>
    <ligand>
        <name>a divalent metal cation</name>
        <dbReference type="ChEBI" id="CHEBI:60240"/>
        <note>ligand shared between dimeric partners</note>
    </ligand>
</feature>
<name>A0A9W6MRD0_9HYPH</name>
<dbReference type="PANTHER" id="PTHR30004">
    <property type="entry name" value="4-HYDROXYTHREONINE-4-PHOSPHATE DEHYDROGENASE"/>
    <property type="match status" value="1"/>
</dbReference>
<comment type="cofactor">
    <cofactor evidence="7">
        <name>Zn(2+)</name>
        <dbReference type="ChEBI" id="CHEBI:29105"/>
    </cofactor>
    <cofactor evidence="7">
        <name>Mg(2+)</name>
        <dbReference type="ChEBI" id="CHEBI:18420"/>
    </cofactor>
    <cofactor evidence="7">
        <name>Co(2+)</name>
        <dbReference type="ChEBI" id="CHEBI:48828"/>
    </cofactor>
    <text evidence="7">Binds 1 divalent metal cation per subunit. Can use ions such as Zn(2+), Mg(2+) or Co(2+).</text>
</comment>
<evidence type="ECO:0000313" key="8">
    <source>
        <dbReference type="EMBL" id="GLK55585.1"/>
    </source>
</evidence>
<dbReference type="GO" id="GO:0005737">
    <property type="term" value="C:cytoplasm"/>
    <property type="evidence" value="ECO:0007669"/>
    <property type="project" value="UniProtKB-SubCell"/>
</dbReference>
<dbReference type="GO" id="GO:0050570">
    <property type="term" value="F:4-hydroxythreonine-4-phosphate dehydrogenase activity"/>
    <property type="evidence" value="ECO:0007669"/>
    <property type="project" value="UniProtKB-UniRule"/>
</dbReference>
<keyword evidence="4 7" id="KW-0560">Oxidoreductase</keyword>
<dbReference type="GO" id="GO:0050897">
    <property type="term" value="F:cobalt ion binding"/>
    <property type="evidence" value="ECO:0007669"/>
    <property type="project" value="UniProtKB-UniRule"/>
</dbReference>
<dbReference type="GO" id="GO:0008270">
    <property type="term" value="F:zinc ion binding"/>
    <property type="evidence" value="ECO:0007669"/>
    <property type="project" value="UniProtKB-UniRule"/>
</dbReference>
<feature type="binding site" evidence="7">
    <location>
        <position position="275"/>
    </location>
    <ligand>
        <name>a divalent metal cation</name>
        <dbReference type="ChEBI" id="CHEBI:60240"/>
        <note>ligand shared between dimeric partners</note>
    </ligand>
</feature>
<reference evidence="8" key="3">
    <citation type="submission" date="2023-01" db="EMBL/GenBank/DDBJ databases">
        <authorList>
            <person name="Sun Q."/>
            <person name="Evtushenko L."/>
        </authorList>
    </citation>
    <scope>NUCLEOTIDE SEQUENCE</scope>
    <source>
        <strain evidence="8">VKM B-1606</strain>
    </source>
</reference>
<gene>
    <name evidence="8" type="primary">pdxA2</name>
    <name evidence="7" type="synonym">pdxA</name>
    <name evidence="8" type="ORF">GCM10008170_16040</name>
    <name evidence="9" type="ORF">JOD31_000504</name>
</gene>
<evidence type="ECO:0000256" key="2">
    <source>
        <dbReference type="ARBA" id="ARBA00022723"/>
    </source>
</evidence>
<dbReference type="InterPro" id="IPR005255">
    <property type="entry name" value="PdxA_fam"/>
</dbReference>
<comment type="similarity">
    <text evidence="7">Belongs to the PdxA family.</text>
</comment>
<dbReference type="EMBL" id="BSFF01000002">
    <property type="protein sequence ID" value="GLK55585.1"/>
    <property type="molecule type" value="Genomic_DNA"/>
</dbReference>
<sequence>MTGLVDVPLALSQGEPAGVGPEIALMLWAARKTRDVPAFVAIGDPALFAARAKLIGLDAPVVEAEPEAAPALFADRFPVAPIGDRCVAKPGHPDVRDAPTVIAAIRHGVELVHAGRCAALVTAPIAKAPLVEAGFPHPGHTEYLGALAESLWGAPCRAVMLLWAEEIAVVPVTVHIPLSEAPKRLTEEEIVETARIVARDMRRRFRIEEPRLAVSGLNPHAGENGVLGLEDDAIIAPAVRRLKAEGVMATGPHPADTLFHAAARARYDVAICMYHDQALIPVKTLAFDRAVNVTLGLPFVRTSPDHGTAFDIAGTGTANPESLASALTLARRLAREPALA</sequence>
<evidence type="ECO:0000313" key="9">
    <source>
        <dbReference type="EMBL" id="MBM7850292.1"/>
    </source>
</evidence>
<keyword evidence="7" id="KW-0460">Magnesium</keyword>
<evidence type="ECO:0000256" key="5">
    <source>
        <dbReference type="ARBA" id="ARBA00023027"/>
    </source>
</evidence>
<organism evidence="8 11">
    <name type="scientific">Methylopila capsulata</name>
    <dbReference type="NCBI Taxonomy" id="61654"/>
    <lineage>
        <taxon>Bacteria</taxon>
        <taxon>Pseudomonadati</taxon>
        <taxon>Pseudomonadota</taxon>
        <taxon>Alphaproteobacteria</taxon>
        <taxon>Hyphomicrobiales</taxon>
        <taxon>Methylopilaceae</taxon>
        <taxon>Methylopila</taxon>
    </lineage>
</organism>
<proteinExistence type="inferred from homology"/>
<dbReference type="EMBL" id="JAFBCY010000001">
    <property type="protein sequence ID" value="MBM7850292.1"/>
    <property type="molecule type" value="Genomic_DNA"/>
</dbReference>
<keyword evidence="3 7" id="KW-0521">NADP</keyword>
<evidence type="ECO:0000256" key="4">
    <source>
        <dbReference type="ARBA" id="ARBA00023002"/>
    </source>
</evidence>
<dbReference type="NCBIfam" id="NF003699">
    <property type="entry name" value="PRK05312.1"/>
    <property type="match status" value="1"/>
</dbReference>
<dbReference type="AlphaFoldDB" id="A0A9W6MRD0"/>
<keyword evidence="7" id="KW-0170">Cobalt</keyword>
<evidence type="ECO:0000256" key="6">
    <source>
        <dbReference type="ARBA" id="ARBA00023096"/>
    </source>
</evidence>
<dbReference type="RefSeq" id="WP_204948739.1">
    <property type="nucleotide sequence ID" value="NZ_BSFF01000002.1"/>
</dbReference>
<comment type="caution">
    <text evidence="8">The sequence shown here is derived from an EMBL/GenBank/DDBJ whole genome shotgun (WGS) entry which is preliminary data.</text>
</comment>
<feature type="binding site" evidence="7">
    <location>
        <position position="301"/>
    </location>
    <ligand>
        <name>substrate</name>
    </ligand>
</feature>
<keyword evidence="10" id="KW-1185">Reference proteome</keyword>
<comment type="subcellular location">
    <subcellularLocation>
        <location evidence="7">Cytoplasm</location>
    </subcellularLocation>
</comment>
<evidence type="ECO:0000256" key="1">
    <source>
        <dbReference type="ARBA" id="ARBA00022490"/>
    </source>
</evidence>
<comment type="pathway">
    <text evidence="7">Cofactor biosynthesis; pyridoxine 5'-phosphate biosynthesis; pyridoxine 5'-phosphate from D-erythrose 4-phosphate: step 4/5.</text>
</comment>
<evidence type="ECO:0000313" key="10">
    <source>
        <dbReference type="Proteomes" id="UP000758856"/>
    </source>
</evidence>
<comment type="subunit">
    <text evidence="7">Homodimer.</text>
</comment>
<dbReference type="GO" id="GO:0000287">
    <property type="term" value="F:magnesium ion binding"/>
    <property type="evidence" value="ECO:0007669"/>
    <property type="project" value="UniProtKB-UniRule"/>
</dbReference>
<feature type="binding site" evidence="7">
    <location>
        <position position="141"/>
    </location>
    <ligand>
        <name>substrate</name>
    </ligand>
</feature>
<dbReference type="EC" id="1.1.1.262" evidence="7"/>
<dbReference type="Proteomes" id="UP000758856">
    <property type="component" value="Unassembled WGS sequence"/>
</dbReference>
<comment type="miscellaneous">
    <text evidence="7">The active site is located at the dimer interface.</text>
</comment>
<dbReference type="GO" id="GO:0042823">
    <property type="term" value="P:pyridoxal phosphate biosynthetic process"/>
    <property type="evidence" value="ECO:0007669"/>
    <property type="project" value="UniProtKB-UniRule"/>
</dbReference>
<keyword evidence="5 7" id="KW-0520">NAD</keyword>
<evidence type="ECO:0000313" key="11">
    <source>
        <dbReference type="Proteomes" id="UP001143400"/>
    </source>
</evidence>
<feature type="binding site" evidence="7">
    <location>
        <position position="292"/>
    </location>
    <ligand>
        <name>substrate</name>
    </ligand>
</feature>
<comment type="function">
    <text evidence="7">Catalyzes the NAD(P)-dependent oxidation of 4-(phosphooxy)-L-threonine (HTP) into 2-amino-3-oxo-4-(phosphooxy)butyric acid which spontaneously decarboxylates to form 3-amino-2-oxopropyl phosphate (AHAP).</text>
</comment>
<comment type="catalytic activity">
    <reaction evidence="7">
        <text>4-(phosphooxy)-L-threonine + NAD(+) = 3-amino-2-oxopropyl phosphate + CO2 + NADH</text>
        <dbReference type="Rhea" id="RHEA:32275"/>
        <dbReference type="ChEBI" id="CHEBI:16526"/>
        <dbReference type="ChEBI" id="CHEBI:57279"/>
        <dbReference type="ChEBI" id="CHEBI:57540"/>
        <dbReference type="ChEBI" id="CHEBI:57945"/>
        <dbReference type="ChEBI" id="CHEBI:58452"/>
        <dbReference type="EC" id="1.1.1.262"/>
    </reaction>
</comment>
<keyword evidence="6 7" id="KW-0664">Pyridoxine biosynthesis</keyword>
<dbReference type="Proteomes" id="UP001143400">
    <property type="component" value="Unassembled WGS sequence"/>
</dbReference>
<dbReference type="Gene3D" id="3.40.718.10">
    <property type="entry name" value="Isopropylmalate Dehydrogenase"/>
    <property type="match status" value="1"/>
</dbReference>
<evidence type="ECO:0000256" key="7">
    <source>
        <dbReference type="HAMAP-Rule" id="MF_00536"/>
    </source>
</evidence>
<keyword evidence="1 7" id="KW-0963">Cytoplasm</keyword>
<feature type="binding site" evidence="7">
    <location>
        <position position="140"/>
    </location>
    <ligand>
        <name>substrate</name>
    </ligand>
</feature>
<dbReference type="SUPFAM" id="SSF53659">
    <property type="entry name" value="Isocitrate/Isopropylmalate dehydrogenase-like"/>
    <property type="match status" value="1"/>
</dbReference>
<feature type="binding site" evidence="7">
    <location>
        <position position="283"/>
    </location>
    <ligand>
        <name>substrate</name>
    </ligand>
</feature>
<protein>
    <recommendedName>
        <fullName evidence="7">4-hydroxythreonine-4-phosphate dehydrogenase</fullName>
        <ecNumber evidence="7">1.1.1.262</ecNumber>
    </recommendedName>
    <alternativeName>
        <fullName evidence="7">4-(phosphohydroxy)-L-threonine dehydrogenase</fullName>
    </alternativeName>
</protein>
<dbReference type="PANTHER" id="PTHR30004:SF6">
    <property type="entry name" value="D-THREONATE 4-PHOSPHATE DEHYDROGENASE"/>
    <property type="match status" value="1"/>
</dbReference>
<keyword evidence="7" id="KW-0862">Zinc</keyword>
<reference evidence="9 10" key="2">
    <citation type="submission" date="2021-01" db="EMBL/GenBank/DDBJ databases">
        <title>Genomic Encyclopedia of Type Strains, Phase IV (KMG-IV): sequencing the most valuable type-strain genomes for metagenomic binning, comparative biology and taxonomic classification.</title>
        <authorList>
            <person name="Goeker M."/>
        </authorList>
    </citation>
    <scope>NUCLEOTIDE SEQUENCE [LARGE SCALE GENOMIC DNA]</scope>
    <source>
        <strain evidence="9 10">DSM 6130</strain>
    </source>
</reference>
<evidence type="ECO:0000256" key="3">
    <source>
        <dbReference type="ARBA" id="ARBA00022857"/>
    </source>
</evidence>
<keyword evidence="2 7" id="KW-0479">Metal-binding</keyword>
<dbReference type="InterPro" id="IPR037510">
    <property type="entry name" value="PdxA"/>
</dbReference>